<evidence type="ECO:0000313" key="4">
    <source>
        <dbReference type="RefSeq" id="XP_013793751.2"/>
    </source>
</evidence>
<gene>
    <name evidence="4" type="primary">LOC106477768</name>
</gene>
<dbReference type="InterPro" id="IPR029063">
    <property type="entry name" value="SAM-dependent_MTases_sf"/>
</dbReference>
<reference evidence="4" key="1">
    <citation type="submission" date="2025-08" db="UniProtKB">
        <authorList>
            <consortium name="RefSeq"/>
        </authorList>
    </citation>
    <scope>IDENTIFICATION</scope>
    <source>
        <tissue evidence="4">Muscle</tissue>
    </source>
</reference>
<dbReference type="PANTHER" id="PTHR45036">
    <property type="entry name" value="METHYLTRANSFERASE LIKE 7B"/>
    <property type="match status" value="1"/>
</dbReference>
<sequence length="186" mass="20987">MASLGNFVVTYGLLAGVFLVLMWALYNKHKTAKKRIFAFLVSRYMAPSLVKKLHVFKQKLFSDMNTMVSCDPRLKTQGQGMIRVLEIGVGSGTNLEYYTSGCKLISVEPNPYFETHFKKNREQFCHVEVEQFVTAMAENMAEIPDKSVDAVVSTHVLCSVTDIMGALHEIKRVLVPVSSKNKKKYL</sequence>
<dbReference type="InterPro" id="IPR013216">
    <property type="entry name" value="Methyltransf_11"/>
</dbReference>
<dbReference type="PANTHER" id="PTHR45036:SF1">
    <property type="entry name" value="METHYLTRANSFERASE LIKE 7A"/>
    <property type="match status" value="1"/>
</dbReference>
<keyword evidence="1" id="KW-0812">Transmembrane</keyword>
<feature type="domain" description="Methyltransferase type 11" evidence="2">
    <location>
        <begin position="85"/>
        <end position="176"/>
    </location>
</feature>
<organism evidence="3 4">
    <name type="scientific">Limulus polyphemus</name>
    <name type="common">Atlantic horseshoe crab</name>
    <dbReference type="NCBI Taxonomy" id="6850"/>
    <lineage>
        <taxon>Eukaryota</taxon>
        <taxon>Metazoa</taxon>
        <taxon>Ecdysozoa</taxon>
        <taxon>Arthropoda</taxon>
        <taxon>Chelicerata</taxon>
        <taxon>Merostomata</taxon>
        <taxon>Xiphosura</taxon>
        <taxon>Limulidae</taxon>
        <taxon>Limulus</taxon>
    </lineage>
</organism>
<keyword evidence="3" id="KW-1185">Reference proteome</keyword>
<accession>A0ABM1C401</accession>
<evidence type="ECO:0000313" key="3">
    <source>
        <dbReference type="Proteomes" id="UP000694941"/>
    </source>
</evidence>
<keyword evidence="1" id="KW-0472">Membrane</keyword>
<dbReference type="SUPFAM" id="SSF53335">
    <property type="entry name" value="S-adenosyl-L-methionine-dependent methyltransferases"/>
    <property type="match status" value="1"/>
</dbReference>
<dbReference type="Proteomes" id="UP000694941">
    <property type="component" value="Unplaced"/>
</dbReference>
<feature type="transmembrane region" description="Helical" evidence="1">
    <location>
        <begin position="6"/>
        <end position="26"/>
    </location>
</feature>
<evidence type="ECO:0000256" key="1">
    <source>
        <dbReference type="SAM" id="Phobius"/>
    </source>
</evidence>
<name>A0ABM1C401_LIMPO</name>
<keyword evidence="1" id="KW-1133">Transmembrane helix</keyword>
<proteinExistence type="predicted"/>
<dbReference type="RefSeq" id="XP_013793751.2">
    <property type="nucleotide sequence ID" value="XM_013938297.2"/>
</dbReference>
<dbReference type="GeneID" id="106477768"/>
<protein>
    <submittedName>
        <fullName evidence="4">Methyltransferase-like protein 7B</fullName>
    </submittedName>
</protein>
<dbReference type="CDD" id="cd02440">
    <property type="entry name" value="AdoMet_MTases"/>
    <property type="match status" value="1"/>
</dbReference>
<dbReference type="Pfam" id="PF08241">
    <property type="entry name" value="Methyltransf_11"/>
    <property type="match status" value="1"/>
</dbReference>
<dbReference type="InterPro" id="IPR052356">
    <property type="entry name" value="Thiol_S-MT"/>
</dbReference>
<dbReference type="Gene3D" id="3.40.50.150">
    <property type="entry name" value="Vaccinia Virus protein VP39"/>
    <property type="match status" value="1"/>
</dbReference>
<evidence type="ECO:0000259" key="2">
    <source>
        <dbReference type="Pfam" id="PF08241"/>
    </source>
</evidence>